<gene>
    <name evidence="1" type="ORF">FLP03_21735</name>
</gene>
<accession>A0A5Y2QSV3</accession>
<dbReference type="EMBL" id="AAILJL010000029">
    <property type="protein sequence ID" value="ECF4924756.1"/>
    <property type="molecule type" value="Genomic_DNA"/>
</dbReference>
<evidence type="ECO:0000313" key="1">
    <source>
        <dbReference type="EMBL" id="ECF4924756.1"/>
    </source>
</evidence>
<evidence type="ECO:0008006" key="2">
    <source>
        <dbReference type="Google" id="ProtNLM"/>
    </source>
</evidence>
<sequence>MDEKAILLAAKRFDNVPGVLIASNNGHSEAVLAYGKLLKNSYLTADKTAELITAKNNGGVSALLIALQNGHDEVIRAYG</sequence>
<organism evidence="1">
    <name type="scientific">Salmonella enterica subsp. arizonae</name>
    <dbReference type="NCBI Taxonomy" id="59203"/>
    <lineage>
        <taxon>Bacteria</taxon>
        <taxon>Pseudomonadati</taxon>
        <taxon>Pseudomonadota</taxon>
        <taxon>Gammaproteobacteria</taxon>
        <taxon>Enterobacterales</taxon>
        <taxon>Enterobacteriaceae</taxon>
        <taxon>Salmonella</taxon>
    </lineage>
</organism>
<dbReference type="AlphaFoldDB" id="A0A5Y2QSV3"/>
<protein>
    <recommendedName>
        <fullName evidence="2">Ankyrin repeat domain-containing protein</fullName>
    </recommendedName>
</protein>
<dbReference type="Proteomes" id="UP000839641">
    <property type="component" value="Unassembled WGS sequence"/>
</dbReference>
<reference evidence="1" key="1">
    <citation type="submission" date="2019-07" db="EMBL/GenBank/DDBJ databases">
        <authorList>
            <consortium name="GenomeTrakr network: Whole genome sequencing for foodborne pathogen traceback"/>
        </authorList>
    </citation>
    <scope>NUCLEOTIDE SEQUENCE [LARGE SCALE GENOMIC DNA]</scope>
    <source>
        <strain evidence="1">FDA00014297</strain>
    </source>
</reference>
<name>A0A5Y2QSV3_SALER</name>
<comment type="caution">
    <text evidence="1">The sequence shown here is derived from an EMBL/GenBank/DDBJ whole genome shotgun (WGS) entry which is preliminary data.</text>
</comment>
<proteinExistence type="predicted"/>